<feature type="domain" description="DUF3899" evidence="2">
    <location>
        <begin position="31"/>
        <end position="116"/>
    </location>
</feature>
<sequence>MKHFLTLLAFDGIISTIYAIFSGFSKYSFLNCAFIIGMIYFLFGLMCFVWEKGFFNITIFAFNKLGQQLQKKRGVLCDDADITIDDFINRENNFFLTYNLLFSGLLISAISIGISFISIS</sequence>
<dbReference type="AlphaFoldDB" id="A0A1G9RIV4"/>
<evidence type="ECO:0000313" key="4">
    <source>
        <dbReference type="Proteomes" id="UP000199068"/>
    </source>
</evidence>
<proteinExistence type="predicted"/>
<dbReference type="Pfam" id="PF13038">
    <property type="entry name" value="DUF3899"/>
    <property type="match status" value="1"/>
</dbReference>
<dbReference type="EMBL" id="FNGW01000007">
    <property type="protein sequence ID" value="SDM22807.1"/>
    <property type="molecule type" value="Genomic_DNA"/>
</dbReference>
<dbReference type="RefSeq" id="WP_092726774.1">
    <property type="nucleotide sequence ID" value="NZ_FNGW01000007.1"/>
</dbReference>
<dbReference type="STRING" id="1121325.SAMN04515677_10710"/>
<name>A0A1G9RIV4_9FIRM</name>
<organism evidence="3 4">
    <name type="scientific">Romboutsia lituseburensis DSM 797</name>
    <dbReference type="NCBI Taxonomy" id="1121325"/>
    <lineage>
        <taxon>Bacteria</taxon>
        <taxon>Bacillati</taxon>
        <taxon>Bacillota</taxon>
        <taxon>Clostridia</taxon>
        <taxon>Peptostreptococcales</taxon>
        <taxon>Peptostreptococcaceae</taxon>
        <taxon>Romboutsia</taxon>
    </lineage>
</organism>
<accession>A0A1G9RIV4</accession>
<protein>
    <recommendedName>
        <fullName evidence="2">DUF3899 domain-containing protein</fullName>
    </recommendedName>
</protein>
<dbReference type="Proteomes" id="UP000199068">
    <property type="component" value="Unassembled WGS sequence"/>
</dbReference>
<feature type="transmembrane region" description="Helical" evidence="1">
    <location>
        <begin position="98"/>
        <end position="119"/>
    </location>
</feature>
<evidence type="ECO:0000259" key="2">
    <source>
        <dbReference type="Pfam" id="PF13038"/>
    </source>
</evidence>
<keyword evidence="1" id="KW-0472">Membrane</keyword>
<gene>
    <name evidence="3" type="ORF">SAMN04515677_10710</name>
</gene>
<keyword evidence="4" id="KW-1185">Reference proteome</keyword>
<keyword evidence="1" id="KW-0812">Transmembrane</keyword>
<reference evidence="3 4" key="1">
    <citation type="submission" date="2016-10" db="EMBL/GenBank/DDBJ databases">
        <authorList>
            <person name="de Groot N.N."/>
        </authorList>
    </citation>
    <scope>NUCLEOTIDE SEQUENCE [LARGE SCALE GENOMIC DNA]</scope>
    <source>
        <strain evidence="3 4">DSM 797</strain>
    </source>
</reference>
<keyword evidence="1" id="KW-1133">Transmembrane helix</keyword>
<dbReference type="InterPro" id="IPR025007">
    <property type="entry name" value="DUF3899"/>
</dbReference>
<evidence type="ECO:0000256" key="1">
    <source>
        <dbReference type="SAM" id="Phobius"/>
    </source>
</evidence>
<feature type="transmembrane region" description="Helical" evidence="1">
    <location>
        <begin position="29"/>
        <end position="50"/>
    </location>
</feature>
<evidence type="ECO:0000313" key="3">
    <source>
        <dbReference type="EMBL" id="SDM22807.1"/>
    </source>
</evidence>